<dbReference type="EMBL" id="RJKE01000001">
    <property type="protein sequence ID" value="ROO83548.1"/>
    <property type="molecule type" value="Genomic_DNA"/>
</dbReference>
<proteinExistence type="predicted"/>
<keyword evidence="2" id="KW-1185">Reference proteome</keyword>
<reference evidence="1 2" key="1">
    <citation type="submission" date="2018-11" db="EMBL/GenBank/DDBJ databases">
        <title>Sequencing the genomes of 1000 actinobacteria strains.</title>
        <authorList>
            <person name="Klenk H.-P."/>
        </authorList>
    </citation>
    <scope>NUCLEOTIDE SEQUENCE [LARGE SCALE GENOMIC DNA]</scope>
    <source>
        <strain evidence="1 2">DSM 44254</strain>
    </source>
</reference>
<dbReference type="AlphaFoldDB" id="A0A3N1CS89"/>
<sequence>MGEVSVGCGRKSGMNSAELARMLPGISEVRRRSVVLAVLEGVTGGDHPRYSFDAGWREGAALASMADGSGNEYSIVFADEGALVIGFDHESEMNPYGNGSQALWPGLLLGLPPELVRWAEDPRFVEDGVLCATLCLWRTPGSTAWGAGPISYPEDGDGAGWLFRGLLGCSPELYASWATNVHGAPPDVEAVRAVFDGHPLTPALALRMNPAYDTASLDPLLELTGYGPVAAG</sequence>
<organism evidence="1 2">
    <name type="scientific">Actinocorallia herbida</name>
    <dbReference type="NCBI Taxonomy" id="58109"/>
    <lineage>
        <taxon>Bacteria</taxon>
        <taxon>Bacillati</taxon>
        <taxon>Actinomycetota</taxon>
        <taxon>Actinomycetes</taxon>
        <taxon>Streptosporangiales</taxon>
        <taxon>Thermomonosporaceae</taxon>
        <taxon>Actinocorallia</taxon>
    </lineage>
</organism>
<protein>
    <submittedName>
        <fullName evidence="1">Uncharacterized protein</fullName>
    </submittedName>
</protein>
<comment type="caution">
    <text evidence="1">The sequence shown here is derived from an EMBL/GenBank/DDBJ whole genome shotgun (WGS) entry which is preliminary data.</text>
</comment>
<gene>
    <name evidence="1" type="ORF">EDD29_1051</name>
</gene>
<name>A0A3N1CS89_9ACTN</name>
<accession>A0A3N1CS89</accession>
<dbReference type="Proteomes" id="UP000272400">
    <property type="component" value="Unassembled WGS sequence"/>
</dbReference>
<evidence type="ECO:0000313" key="2">
    <source>
        <dbReference type="Proteomes" id="UP000272400"/>
    </source>
</evidence>
<evidence type="ECO:0000313" key="1">
    <source>
        <dbReference type="EMBL" id="ROO83548.1"/>
    </source>
</evidence>